<feature type="transmembrane region" description="Helical" evidence="8">
    <location>
        <begin position="544"/>
        <end position="564"/>
    </location>
</feature>
<protein>
    <recommendedName>
        <fullName evidence="8">Solute carrier organic anion transporter family member</fullName>
    </recommendedName>
</protein>
<feature type="transmembrane region" description="Helical" evidence="8">
    <location>
        <begin position="148"/>
        <end position="173"/>
    </location>
</feature>
<keyword evidence="5 8" id="KW-1133">Transmembrane helix</keyword>
<dbReference type="Proteomes" id="UP001374579">
    <property type="component" value="Unassembled WGS sequence"/>
</dbReference>
<evidence type="ECO:0000256" key="3">
    <source>
        <dbReference type="ARBA" id="ARBA00022475"/>
    </source>
</evidence>
<feature type="transmembrane region" description="Helical" evidence="8">
    <location>
        <begin position="185"/>
        <end position="204"/>
    </location>
</feature>
<dbReference type="Gene3D" id="1.20.1250.20">
    <property type="entry name" value="MFS general substrate transporter like domains"/>
    <property type="match status" value="1"/>
</dbReference>
<proteinExistence type="inferred from homology"/>
<comment type="caution">
    <text evidence="8">Lacks conserved residue(s) required for the propagation of feature annotation.</text>
</comment>
<dbReference type="InterPro" id="IPR036058">
    <property type="entry name" value="Kazal_dom_sf"/>
</dbReference>
<comment type="similarity">
    <text evidence="2 8">Belongs to the organo anion transporter (TC 2.A.60) family.</text>
</comment>
<dbReference type="SUPFAM" id="SSF103473">
    <property type="entry name" value="MFS general substrate transporter"/>
    <property type="match status" value="1"/>
</dbReference>
<dbReference type="Pfam" id="PF07648">
    <property type="entry name" value="Kazal_2"/>
    <property type="match status" value="1"/>
</dbReference>
<accession>A0AAN9BXK4</accession>
<dbReference type="GO" id="GO:0015347">
    <property type="term" value="F:sodium-independent organic anion transmembrane transporter activity"/>
    <property type="evidence" value="ECO:0007669"/>
    <property type="project" value="TreeGrafter"/>
</dbReference>
<evidence type="ECO:0000256" key="4">
    <source>
        <dbReference type="ARBA" id="ARBA00022692"/>
    </source>
</evidence>
<keyword evidence="8" id="KW-0813">Transport</keyword>
<feature type="transmembrane region" description="Helical" evidence="8">
    <location>
        <begin position="340"/>
        <end position="365"/>
    </location>
</feature>
<evidence type="ECO:0000256" key="6">
    <source>
        <dbReference type="ARBA" id="ARBA00023136"/>
    </source>
</evidence>
<evidence type="ECO:0000256" key="9">
    <source>
        <dbReference type="SAM" id="MobiDB-lite"/>
    </source>
</evidence>
<keyword evidence="4 8" id="KW-0812">Transmembrane</keyword>
<feature type="transmembrane region" description="Helical" evidence="8">
    <location>
        <begin position="576"/>
        <end position="594"/>
    </location>
</feature>
<evidence type="ECO:0000256" key="2">
    <source>
        <dbReference type="ARBA" id="ARBA00009657"/>
    </source>
</evidence>
<dbReference type="AlphaFoldDB" id="A0AAN9BXK4"/>
<evidence type="ECO:0000313" key="12">
    <source>
        <dbReference type="Proteomes" id="UP001374579"/>
    </source>
</evidence>
<dbReference type="GO" id="GO:0043252">
    <property type="term" value="P:sodium-independent organic anion transport"/>
    <property type="evidence" value="ECO:0007669"/>
    <property type="project" value="TreeGrafter"/>
</dbReference>
<reference evidence="11 12" key="1">
    <citation type="submission" date="2024-02" db="EMBL/GenBank/DDBJ databases">
        <title>Chromosome-scale genome assembly of the rough periwinkle Littorina saxatilis.</title>
        <authorList>
            <person name="De Jode A."/>
            <person name="Faria R."/>
            <person name="Formenti G."/>
            <person name="Sims Y."/>
            <person name="Smith T.P."/>
            <person name="Tracey A."/>
            <person name="Wood J.M.D."/>
            <person name="Zagrodzka Z.B."/>
            <person name="Johannesson K."/>
            <person name="Butlin R.K."/>
            <person name="Leder E.H."/>
        </authorList>
    </citation>
    <scope>NUCLEOTIDE SEQUENCE [LARGE SCALE GENOMIC DNA]</scope>
    <source>
        <strain evidence="11">Snail1</strain>
        <tissue evidence="11">Muscle</tissue>
    </source>
</reference>
<evidence type="ECO:0000256" key="5">
    <source>
        <dbReference type="ARBA" id="ARBA00022989"/>
    </source>
</evidence>
<dbReference type="EMBL" id="JBAMIC010000002">
    <property type="protein sequence ID" value="KAK7113692.1"/>
    <property type="molecule type" value="Genomic_DNA"/>
</dbReference>
<feature type="transmembrane region" description="Helical" evidence="8">
    <location>
        <begin position="18"/>
        <end position="41"/>
    </location>
</feature>
<dbReference type="GO" id="GO:0016323">
    <property type="term" value="C:basolateral plasma membrane"/>
    <property type="evidence" value="ECO:0007669"/>
    <property type="project" value="TreeGrafter"/>
</dbReference>
<gene>
    <name evidence="11" type="ORF">V1264_012937</name>
</gene>
<organism evidence="11 12">
    <name type="scientific">Littorina saxatilis</name>
    <dbReference type="NCBI Taxonomy" id="31220"/>
    <lineage>
        <taxon>Eukaryota</taxon>
        <taxon>Metazoa</taxon>
        <taxon>Spiralia</taxon>
        <taxon>Lophotrochozoa</taxon>
        <taxon>Mollusca</taxon>
        <taxon>Gastropoda</taxon>
        <taxon>Caenogastropoda</taxon>
        <taxon>Littorinimorpha</taxon>
        <taxon>Littorinoidea</taxon>
        <taxon>Littorinidae</taxon>
        <taxon>Littorina</taxon>
    </lineage>
</organism>
<evidence type="ECO:0000259" key="10">
    <source>
        <dbReference type="PROSITE" id="PS51465"/>
    </source>
</evidence>
<dbReference type="InterPro" id="IPR036259">
    <property type="entry name" value="MFS_trans_sf"/>
</dbReference>
<dbReference type="GO" id="GO:0006811">
    <property type="term" value="P:monoatomic ion transport"/>
    <property type="evidence" value="ECO:0007669"/>
    <property type="project" value="UniProtKB-KW"/>
</dbReference>
<dbReference type="NCBIfam" id="TIGR00805">
    <property type="entry name" value="oat"/>
    <property type="match status" value="1"/>
</dbReference>
<evidence type="ECO:0000256" key="7">
    <source>
        <dbReference type="ARBA" id="ARBA00023157"/>
    </source>
</evidence>
<dbReference type="Gene3D" id="3.30.60.30">
    <property type="match status" value="1"/>
</dbReference>
<feature type="transmembrane region" description="Helical" evidence="8">
    <location>
        <begin position="85"/>
        <end position="106"/>
    </location>
</feature>
<feature type="region of interest" description="Disordered" evidence="9">
    <location>
        <begin position="663"/>
        <end position="688"/>
    </location>
</feature>
<comment type="subcellular location">
    <subcellularLocation>
        <location evidence="1 8">Cell membrane</location>
        <topology evidence="1 8">Multi-pass membrane protein</topology>
    </subcellularLocation>
</comment>
<dbReference type="InterPro" id="IPR002350">
    <property type="entry name" value="Kazal_dom"/>
</dbReference>
<dbReference type="Pfam" id="PF03137">
    <property type="entry name" value="OATP"/>
    <property type="match status" value="1"/>
</dbReference>
<evidence type="ECO:0000256" key="1">
    <source>
        <dbReference type="ARBA" id="ARBA00004651"/>
    </source>
</evidence>
<keyword evidence="12" id="KW-1185">Reference proteome</keyword>
<keyword evidence="6 8" id="KW-0472">Membrane</keyword>
<feature type="transmembrane region" description="Helical" evidence="8">
    <location>
        <begin position="61"/>
        <end position="78"/>
    </location>
</feature>
<feature type="transmembrane region" description="Helical" evidence="8">
    <location>
        <begin position="635"/>
        <end position="653"/>
    </location>
</feature>
<evidence type="ECO:0000256" key="8">
    <source>
        <dbReference type="RuleBase" id="RU362056"/>
    </source>
</evidence>
<name>A0AAN9BXK4_9CAEN</name>
<sequence length="688" mass="75235">MCLYFPSCLQPFNSIQWFVLWTSLFSFVQGFVVNGCINAVITSLETRFGFPSSRSGLIPSSNNFISLFVVLFISFYGARRNKPRIMAAGIFLVALGSLIFSLPHFISGLYNYRLSDVQDNVCHPESRNSTEQCTSAEGGERDSGHSSYLYIFLLANAIHGVGATPMFTLGTAFIDENTKAERTSWYLGIIYAAASLGVAAGYMGGSQFLNFYTDIGKVDLASIDITPQDPRWVGAWWIPFSASGILLMLLVLPMAAYPTRLPGSGSLMANRRSEAYQWKRDKVIENTGHSWRDFPRAIIALMKNPTFIFLSLGTCAEGNIVSGIGAFGPKFLQEKFNAPAAFAGLIMGMVTAPGAGGGMLLGGYLVKRFKLKCRGIIRLNLLVSCVAFLAGALFLIRCPPQATAGVNKHYDSLRDLDGPSHLESSCNADCGCSSKVYEPVCGTDGLIYFSPCHAGCDEKFMWMEGPIGPFKLYQNCTCVVDNLDRSLNATASAAGTNSSSTLLRDMLSTTPFPSVTTNVSSGDVNDTLLPPGAHQGICMSDCKLVYVVAPLLLVGMFLTFTTVSPTQTATLRCVPALEKSLAIGLQWVFLRLGGTMPGPLVLGRIMDSACRVWKQTCGERGACWIYTAGDMGVRIFVWWLVVKAFSIVCYFCAQHLYRAPPKNEHKEKEEKEEEKNWLEDETLRTTVC</sequence>
<keyword evidence="7" id="KW-1015">Disulfide bond</keyword>
<dbReference type="PANTHER" id="PTHR11388:SF160">
    <property type="entry name" value="SOLUTE CARRIER ORGANIC ANION TRANSPORTER FAMILY MEMBER"/>
    <property type="match status" value="1"/>
</dbReference>
<comment type="caution">
    <text evidence="11">The sequence shown here is derived from an EMBL/GenBank/DDBJ whole genome shotgun (WGS) entry which is preliminary data.</text>
</comment>
<keyword evidence="8" id="KW-0406">Ion transport</keyword>
<keyword evidence="3" id="KW-1003">Cell membrane</keyword>
<dbReference type="PANTHER" id="PTHR11388">
    <property type="entry name" value="ORGANIC ANION TRANSPORTER"/>
    <property type="match status" value="1"/>
</dbReference>
<evidence type="ECO:0000313" key="11">
    <source>
        <dbReference type="EMBL" id="KAK7113692.1"/>
    </source>
</evidence>
<feature type="transmembrane region" description="Helical" evidence="8">
    <location>
        <begin position="236"/>
        <end position="257"/>
    </location>
</feature>
<dbReference type="SUPFAM" id="SSF100895">
    <property type="entry name" value="Kazal-type serine protease inhibitors"/>
    <property type="match status" value="1"/>
</dbReference>
<dbReference type="PROSITE" id="PS51465">
    <property type="entry name" value="KAZAL_2"/>
    <property type="match status" value="1"/>
</dbReference>
<dbReference type="InterPro" id="IPR004156">
    <property type="entry name" value="OATP"/>
</dbReference>
<feature type="domain" description="Kazal-like" evidence="10">
    <location>
        <begin position="420"/>
        <end position="477"/>
    </location>
</feature>
<feature type="transmembrane region" description="Helical" evidence="8">
    <location>
        <begin position="306"/>
        <end position="328"/>
    </location>
</feature>